<dbReference type="InterPro" id="IPR050324">
    <property type="entry name" value="CDP-alcohol_PTase-I"/>
</dbReference>
<dbReference type="GO" id="GO:0016787">
    <property type="term" value="F:hydrolase activity"/>
    <property type="evidence" value="ECO:0007669"/>
    <property type="project" value="UniProtKB-KW"/>
</dbReference>
<reference evidence="2 3" key="1">
    <citation type="journal article" date="2018" name="Mol. Biol. Evol.">
        <title>Broad Genomic Sampling Reveals a Smut Pathogenic Ancestry of the Fungal Clade Ustilaginomycotina.</title>
        <authorList>
            <person name="Kijpornyongpan T."/>
            <person name="Mondo S.J."/>
            <person name="Barry K."/>
            <person name="Sandor L."/>
            <person name="Lee J."/>
            <person name="Lipzen A."/>
            <person name="Pangilinan J."/>
            <person name="LaButti K."/>
            <person name="Hainaut M."/>
            <person name="Henrissat B."/>
            <person name="Grigoriev I.V."/>
            <person name="Spatafora J.W."/>
            <person name="Aime M.C."/>
        </authorList>
    </citation>
    <scope>NUCLEOTIDE SEQUENCE [LARGE SCALE GENOMIC DNA]</scope>
    <source>
        <strain evidence="2 3">MCA 4718</strain>
    </source>
</reference>
<dbReference type="Pfam" id="PF13344">
    <property type="entry name" value="Hydrolase_6"/>
    <property type="match status" value="1"/>
</dbReference>
<proteinExistence type="predicted"/>
<dbReference type="InterPro" id="IPR036412">
    <property type="entry name" value="HAD-like_sf"/>
</dbReference>
<dbReference type="InterPro" id="IPR006357">
    <property type="entry name" value="HAD-SF_hydro_IIA"/>
</dbReference>
<sequence>MMITLTPAARWGSQQTLSCIARSIPRTFATSARQASSAPPHPVAFSFDIDGVLKQGKTIVPGAIRALRYLDGHNKYKVKVPYILLTNSGGLSEEIRTKNLSVELGTKIAPHQFIQAHTVLTSLSEKLGKERVLVVGGPNHAITAVRKCMRRYGFEDFFLVHDLQAADPTSWPYSPLDQDQLRSIRKYNRTFSQKFKAVIVFHDSRDWGRDIQIMLDVLRGKDNVWGTLEDQQVLGTKPQIPVYFSHGDLVWGNEFPVPRLGQGAFADAFKAVYKAVTGLDLQYTTFGKPSKLTYEYADKLLKDQIAQQLNAVPSGSNTLTEAEAPNAPAISPTTPDKLKVYMVGDNPESDIRGGNDFGWETCLVQTGVYKSSQGQPKYPATMIVQDVEEAVRTALEREWGPGAVDTDVSDEPDPSLKLSTSPSLKTRGEQPPRSAQGALGVARDVRHRSGQKRSASERQPRAVAVES</sequence>
<dbReference type="InterPro" id="IPR023214">
    <property type="entry name" value="HAD_sf"/>
</dbReference>
<dbReference type="GO" id="GO:0046474">
    <property type="term" value="P:glycerophospholipid biosynthetic process"/>
    <property type="evidence" value="ECO:0007669"/>
    <property type="project" value="TreeGrafter"/>
</dbReference>
<dbReference type="Proteomes" id="UP000245942">
    <property type="component" value="Unassembled WGS sequence"/>
</dbReference>
<dbReference type="PANTHER" id="PTHR14269:SF4">
    <property type="entry name" value="CAT EYE SYNDROME CRITICAL REGION PROTEIN 5"/>
    <property type="match status" value="1"/>
</dbReference>
<dbReference type="InterPro" id="IPR006353">
    <property type="entry name" value="HAD-SF_hydro_IIA_CECR5"/>
</dbReference>
<dbReference type="SUPFAM" id="SSF56784">
    <property type="entry name" value="HAD-like"/>
    <property type="match status" value="1"/>
</dbReference>
<protein>
    <submittedName>
        <fullName evidence="2">HAD-superfamily hydrolase</fullName>
    </submittedName>
</protein>
<dbReference type="GO" id="GO:0005739">
    <property type="term" value="C:mitochondrion"/>
    <property type="evidence" value="ECO:0007669"/>
    <property type="project" value="TreeGrafter"/>
</dbReference>
<keyword evidence="3" id="KW-1185">Reference proteome</keyword>
<dbReference type="OrthoDB" id="10251048at2759"/>
<dbReference type="AlphaFoldDB" id="A0A316U8E2"/>
<dbReference type="RefSeq" id="XP_025348670.1">
    <property type="nucleotide sequence ID" value="XM_025492287.1"/>
</dbReference>
<dbReference type="STRING" id="1684307.A0A316U8E2"/>
<evidence type="ECO:0000313" key="3">
    <source>
        <dbReference type="Proteomes" id="UP000245942"/>
    </source>
</evidence>
<dbReference type="Pfam" id="PF13242">
    <property type="entry name" value="Hydrolase_like"/>
    <property type="match status" value="1"/>
</dbReference>
<evidence type="ECO:0000256" key="1">
    <source>
        <dbReference type="SAM" id="MobiDB-lite"/>
    </source>
</evidence>
<feature type="region of interest" description="Disordered" evidence="1">
    <location>
        <begin position="316"/>
        <end position="337"/>
    </location>
</feature>
<gene>
    <name evidence="2" type="ORF">BCV69DRAFT_282233</name>
</gene>
<dbReference type="GeneID" id="37014021"/>
<dbReference type="NCBIfam" id="TIGR01456">
    <property type="entry name" value="CECR5"/>
    <property type="match status" value="1"/>
</dbReference>
<dbReference type="Gene3D" id="3.40.50.1000">
    <property type="entry name" value="HAD superfamily/HAD-like"/>
    <property type="match status" value="2"/>
</dbReference>
<dbReference type="PANTHER" id="PTHR14269">
    <property type="entry name" value="CDP-DIACYLGLYCEROL--GLYCEROL-3-PHOSPHATE 3-PHOSPHATIDYLTRANSFERASE-RELATED"/>
    <property type="match status" value="1"/>
</dbReference>
<dbReference type="EMBL" id="KZ819325">
    <property type="protein sequence ID" value="PWN21510.1"/>
    <property type="molecule type" value="Genomic_DNA"/>
</dbReference>
<name>A0A316U8E2_9BASI</name>
<feature type="compositionally biased region" description="Low complexity" evidence="1">
    <location>
        <begin position="415"/>
        <end position="425"/>
    </location>
</feature>
<evidence type="ECO:0000313" key="2">
    <source>
        <dbReference type="EMBL" id="PWN21510.1"/>
    </source>
</evidence>
<keyword evidence="2" id="KW-0378">Hydrolase</keyword>
<accession>A0A316U8E2</accession>
<feature type="region of interest" description="Disordered" evidence="1">
    <location>
        <begin position="398"/>
        <end position="467"/>
    </location>
</feature>
<dbReference type="NCBIfam" id="TIGR01460">
    <property type="entry name" value="HAD-SF-IIA"/>
    <property type="match status" value="1"/>
</dbReference>
<organism evidence="2 3">
    <name type="scientific">Pseudomicrostroma glucosiphilum</name>
    <dbReference type="NCBI Taxonomy" id="1684307"/>
    <lineage>
        <taxon>Eukaryota</taxon>
        <taxon>Fungi</taxon>
        <taxon>Dikarya</taxon>
        <taxon>Basidiomycota</taxon>
        <taxon>Ustilaginomycotina</taxon>
        <taxon>Exobasidiomycetes</taxon>
        <taxon>Microstromatales</taxon>
        <taxon>Microstromatales incertae sedis</taxon>
        <taxon>Pseudomicrostroma</taxon>
    </lineage>
</organism>